<comment type="caution">
    <text evidence="1">The sequence shown here is derived from an EMBL/GenBank/DDBJ whole genome shotgun (WGS) entry which is preliminary data.</text>
</comment>
<keyword evidence="2" id="KW-1185">Reference proteome</keyword>
<gene>
    <name evidence="1" type="ORF">HPB50_013816</name>
</gene>
<accession>A0ACB7T2N4</accession>
<reference evidence="1" key="1">
    <citation type="submission" date="2020-05" db="EMBL/GenBank/DDBJ databases">
        <title>Large-scale comparative analyses of tick genomes elucidate their genetic diversity and vector capacities.</title>
        <authorList>
            <person name="Jia N."/>
            <person name="Wang J."/>
            <person name="Shi W."/>
            <person name="Du L."/>
            <person name="Sun Y."/>
            <person name="Zhan W."/>
            <person name="Jiang J."/>
            <person name="Wang Q."/>
            <person name="Zhang B."/>
            <person name="Ji P."/>
            <person name="Sakyi L.B."/>
            <person name="Cui X."/>
            <person name="Yuan T."/>
            <person name="Jiang B."/>
            <person name="Yang W."/>
            <person name="Lam T.T.-Y."/>
            <person name="Chang Q."/>
            <person name="Ding S."/>
            <person name="Wang X."/>
            <person name="Zhu J."/>
            <person name="Ruan X."/>
            <person name="Zhao L."/>
            <person name="Wei J."/>
            <person name="Que T."/>
            <person name="Du C."/>
            <person name="Cheng J."/>
            <person name="Dai P."/>
            <person name="Han X."/>
            <person name="Huang E."/>
            <person name="Gao Y."/>
            <person name="Liu J."/>
            <person name="Shao H."/>
            <person name="Ye R."/>
            <person name="Li L."/>
            <person name="Wei W."/>
            <person name="Wang X."/>
            <person name="Wang C."/>
            <person name="Yang T."/>
            <person name="Huo Q."/>
            <person name="Li W."/>
            <person name="Guo W."/>
            <person name="Chen H."/>
            <person name="Zhou L."/>
            <person name="Ni X."/>
            <person name="Tian J."/>
            <person name="Zhou Y."/>
            <person name="Sheng Y."/>
            <person name="Liu T."/>
            <person name="Pan Y."/>
            <person name="Xia L."/>
            <person name="Li J."/>
            <person name="Zhao F."/>
            <person name="Cao W."/>
        </authorList>
    </citation>
    <scope>NUCLEOTIDE SEQUENCE</scope>
    <source>
        <strain evidence="1">Hyas-2018</strain>
    </source>
</reference>
<dbReference type="Proteomes" id="UP000821845">
    <property type="component" value="Chromosome 11"/>
</dbReference>
<proteinExistence type="predicted"/>
<organism evidence="1 2">
    <name type="scientific">Hyalomma asiaticum</name>
    <name type="common">Tick</name>
    <dbReference type="NCBI Taxonomy" id="266040"/>
    <lineage>
        <taxon>Eukaryota</taxon>
        <taxon>Metazoa</taxon>
        <taxon>Ecdysozoa</taxon>
        <taxon>Arthropoda</taxon>
        <taxon>Chelicerata</taxon>
        <taxon>Arachnida</taxon>
        <taxon>Acari</taxon>
        <taxon>Parasitiformes</taxon>
        <taxon>Ixodida</taxon>
        <taxon>Ixodoidea</taxon>
        <taxon>Ixodidae</taxon>
        <taxon>Hyalomminae</taxon>
        <taxon>Hyalomma</taxon>
    </lineage>
</organism>
<evidence type="ECO:0000313" key="1">
    <source>
        <dbReference type="EMBL" id="KAH6941115.1"/>
    </source>
</evidence>
<dbReference type="EMBL" id="CM023491">
    <property type="protein sequence ID" value="KAH6941115.1"/>
    <property type="molecule type" value="Genomic_DNA"/>
</dbReference>
<sequence length="98" mass="10785">MWVTFARPAEDSLVITKYGIPGEPPVDLPVNVTTGELSYVVIRNAAMSRDELLKKESVKINPQASIFNCLVLSKVEKSTVPEPTFGEEHSAMLQALQI</sequence>
<evidence type="ECO:0000313" key="2">
    <source>
        <dbReference type="Proteomes" id="UP000821845"/>
    </source>
</evidence>
<name>A0ACB7T2N4_HYAAI</name>
<protein>
    <submittedName>
        <fullName evidence="1">Uncharacterized protein</fullName>
    </submittedName>
</protein>